<feature type="non-terminal residue" evidence="8">
    <location>
        <position position="1"/>
    </location>
</feature>
<dbReference type="Gene3D" id="1.10.10.60">
    <property type="entry name" value="Homeodomain-like"/>
    <property type="match status" value="1"/>
</dbReference>
<feature type="domain" description="Sigma-54 factor interaction" evidence="7">
    <location>
        <begin position="1"/>
        <end position="180"/>
    </location>
</feature>
<evidence type="ECO:0000256" key="5">
    <source>
        <dbReference type="ARBA" id="ARBA00023159"/>
    </source>
</evidence>
<comment type="caution">
    <text evidence="8">The sequence shown here is derived from an EMBL/GenBank/DDBJ whole genome shotgun (WGS) entry which is preliminary data.</text>
</comment>
<dbReference type="Proteomes" id="UP000807850">
    <property type="component" value="Unassembled WGS sequence"/>
</dbReference>
<reference evidence="8" key="1">
    <citation type="submission" date="2020-07" db="EMBL/GenBank/DDBJ databases">
        <title>Huge and variable diversity of episymbiotic CPR bacteria and DPANN archaea in groundwater ecosystems.</title>
        <authorList>
            <person name="He C.Y."/>
            <person name="Keren R."/>
            <person name="Whittaker M."/>
            <person name="Farag I.F."/>
            <person name="Doudna J."/>
            <person name="Cate J.H.D."/>
            <person name="Banfield J.F."/>
        </authorList>
    </citation>
    <scope>NUCLEOTIDE SEQUENCE</scope>
    <source>
        <strain evidence="8">NC_groundwater_928_Pr1_S-0.2um_72_17</strain>
    </source>
</reference>
<gene>
    <name evidence="8" type="ORF">HY076_05090</name>
</gene>
<evidence type="ECO:0000256" key="6">
    <source>
        <dbReference type="ARBA" id="ARBA00023163"/>
    </source>
</evidence>
<dbReference type="InterPro" id="IPR002078">
    <property type="entry name" value="Sigma_54_int"/>
</dbReference>
<dbReference type="InterPro" id="IPR025944">
    <property type="entry name" value="Sigma_54_int_dom_CS"/>
</dbReference>
<dbReference type="PROSITE" id="PS50045">
    <property type="entry name" value="SIGMA54_INTERACT_4"/>
    <property type="match status" value="1"/>
</dbReference>
<dbReference type="FunFam" id="1.10.8.60:FF:000014">
    <property type="entry name" value="DNA-binding transcriptional regulator NtrC"/>
    <property type="match status" value="1"/>
</dbReference>
<dbReference type="InterPro" id="IPR002197">
    <property type="entry name" value="HTH_Fis"/>
</dbReference>
<evidence type="ECO:0000313" key="8">
    <source>
        <dbReference type="EMBL" id="MBI3539627.1"/>
    </source>
</evidence>
<dbReference type="Pfam" id="PF02954">
    <property type="entry name" value="HTH_8"/>
    <property type="match status" value="1"/>
</dbReference>
<dbReference type="AlphaFoldDB" id="A0A9D6L9Z7"/>
<dbReference type="Pfam" id="PF00158">
    <property type="entry name" value="Sigma54_activat"/>
    <property type="match status" value="1"/>
</dbReference>
<dbReference type="PRINTS" id="PR01590">
    <property type="entry name" value="HTHFIS"/>
</dbReference>
<keyword evidence="3" id="KW-0805">Transcription regulation</keyword>
<keyword evidence="2" id="KW-0067">ATP-binding</keyword>
<dbReference type="EMBL" id="JACQAY010000157">
    <property type="protein sequence ID" value="MBI3539627.1"/>
    <property type="molecule type" value="Genomic_DNA"/>
</dbReference>
<dbReference type="PANTHER" id="PTHR32071:SF119">
    <property type="entry name" value="SIGMA L-DEPENDENT TRANSCRIPTIONAL REGULATOR YPLP-RELATED"/>
    <property type="match status" value="1"/>
</dbReference>
<sequence>APLMEVNCSSFHENLLENELFGHEKGAFTDASEAKKGLVELCDGGTLFLDEVADMVLPTQAKLLRFIDQRQFKRVGGAQDISVDIRIVAATNRDLEADVRTGRFRGDLYFRLKVVSIHLPPLHERGDDILLLARHFTREFSRKFQKRFDDLSAPAQQLFASYRWPGNVRELRNVIERAVLLEDGERLEVEHLPPELAGRRVSSDDSIPLPTLAQMEADHISEVLRLTAGNKSRAARVLGISRQGLIEKLRRFRIEEVGGRQVS</sequence>
<dbReference type="InterPro" id="IPR009057">
    <property type="entry name" value="Homeodomain-like_sf"/>
</dbReference>
<proteinExistence type="predicted"/>
<keyword evidence="4" id="KW-0238">DNA-binding</keyword>
<dbReference type="SUPFAM" id="SSF52540">
    <property type="entry name" value="P-loop containing nucleoside triphosphate hydrolases"/>
    <property type="match status" value="1"/>
</dbReference>
<dbReference type="InterPro" id="IPR027417">
    <property type="entry name" value="P-loop_NTPase"/>
</dbReference>
<dbReference type="Pfam" id="PF25601">
    <property type="entry name" value="AAA_lid_14"/>
    <property type="match status" value="1"/>
</dbReference>
<dbReference type="GO" id="GO:0043565">
    <property type="term" value="F:sequence-specific DNA binding"/>
    <property type="evidence" value="ECO:0007669"/>
    <property type="project" value="InterPro"/>
</dbReference>
<evidence type="ECO:0000256" key="2">
    <source>
        <dbReference type="ARBA" id="ARBA00022840"/>
    </source>
</evidence>
<evidence type="ECO:0000313" key="9">
    <source>
        <dbReference type="Proteomes" id="UP000807850"/>
    </source>
</evidence>
<dbReference type="PANTHER" id="PTHR32071">
    <property type="entry name" value="TRANSCRIPTIONAL REGULATORY PROTEIN"/>
    <property type="match status" value="1"/>
</dbReference>
<keyword evidence="6" id="KW-0804">Transcription</keyword>
<accession>A0A9D6L9Z7</accession>
<evidence type="ECO:0000256" key="1">
    <source>
        <dbReference type="ARBA" id="ARBA00022741"/>
    </source>
</evidence>
<keyword evidence="1" id="KW-0547">Nucleotide-binding</keyword>
<evidence type="ECO:0000256" key="4">
    <source>
        <dbReference type="ARBA" id="ARBA00023125"/>
    </source>
</evidence>
<protein>
    <submittedName>
        <fullName evidence="8">Sigma 54-interacting transcriptional regulator</fullName>
    </submittedName>
</protein>
<dbReference type="CDD" id="cd00009">
    <property type="entry name" value="AAA"/>
    <property type="match status" value="1"/>
</dbReference>
<dbReference type="GO" id="GO:0006355">
    <property type="term" value="P:regulation of DNA-templated transcription"/>
    <property type="evidence" value="ECO:0007669"/>
    <property type="project" value="InterPro"/>
</dbReference>
<name>A0A9D6L9Z7_UNCEI</name>
<evidence type="ECO:0000259" key="7">
    <source>
        <dbReference type="PROSITE" id="PS50045"/>
    </source>
</evidence>
<keyword evidence="5" id="KW-0010">Activator</keyword>
<organism evidence="8 9">
    <name type="scientific">Eiseniibacteriota bacterium</name>
    <dbReference type="NCBI Taxonomy" id="2212470"/>
    <lineage>
        <taxon>Bacteria</taxon>
        <taxon>Candidatus Eiseniibacteriota</taxon>
    </lineage>
</organism>
<dbReference type="SUPFAM" id="SSF46689">
    <property type="entry name" value="Homeodomain-like"/>
    <property type="match status" value="1"/>
</dbReference>
<dbReference type="Gene3D" id="3.40.50.300">
    <property type="entry name" value="P-loop containing nucleotide triphosphate hydrolases"/>
    <property type="match status" value="1"/>
</dbReference>
<dbReference type="PROSITE" id="PS00688">
    <property type="entry name" value="SIGMA54_INTERACT_3"/>
    <property type="match status" value="1"/>
</dbReference>
<dbReference type="Gene3D" id="1.10.8.60">
    <property type="match status" value="1"/>
</dbReference>
<dbReference type="InterPro" id="IPR058031">
    <property type="entry name" value="AAA_lid_NorR"/>
</dbReference>
<evidence type="ECO:0000256" key="3">
    <source>
        <dbReference type="ARBA" id="ARBA00023015"/>
    </source>
</evidence>
<dbReference type="GO" id="GO:0005524">
    <property type="term" value="F:ATP binding"/>
    <property type="evidence" value="ECO:0007669"/>
    <property type="project" value="UniProtKB-KW"/>
</dbReference>